<proteinExistence type="predicted"/>
<dbReference type="NCBIfam" id="TIGR03647">
    <property type="entry name" value="Na_symport_sm"/>
    <property type="match status" value="1"/>
</dbReference>
<feature type="domain" description="Sodium symporter small subunit" evidence="2">
    <location>
        <begin position="22"/>
        <end position="89"/>
    </location>
</feature>
<dbReference type="Pfam" id="PF13937">
    <property type="entry name" value="DUF4212"/>
    <property type="match status" value="1"/>
</dbReference>
<evidence type="ECO:0000313" key="4">
    <source>
        <dbReference type="Proteomes" id="UP001528673"/>
    </source>
</evidence>
<feature type="transmembrane region" description="Helical" evidence="1">
    <location>
        <begin position="24"/>
        <end position="46"/>
    </location>
</feature>
<keyword evidence="1" id="KW-1133">Transmembrane helix</keyword>
<evidence type="ECO:0000313" key="3">
    <source>
        <dbReference type="EMBL" id="MDD0838588.1"/>
    </source>
</evidence>
<keyword evidence="1" id="KW-0812">Transmembrane</keyword>
<protein>
    <submittedName>
        <fullName evidence="3">DUF4212 domain-containing protein</fullName>
    </submittedName>
</protein>
<name>A0ABT5MXN8_9BURK</name>
<organism evidence="3 4">
    <name type="scientific">Curvibacter cyanobacteriorum</name>
    <dbReference type="NCBI Taxonomy" id="3026422"/>
    <lineage>
        <taxon>Bacteria</taxon>
        <taxon>Pseudomonadati</taxon>
        <taxon>Pseudomonadota</taxon>
        <taxon>Betaproteobacteria</taxon>
        <taxon>Burkholderiales</taxon>
        <taxon>Comamonadaceae</taxon>
        <taxon>Curvibacter</taxon>
    </lineage>
</organism>
<accession>A0ABT5MXN8</accession>
<evidence type="ECO:0000259" key="2">
    <source>
        <dbReference type="Pfam" id="PF13937"/>
    </source>
</evidence>
<dbReference type="RefSeq" id="WP_273950545.1">
    <property type="nucleotide sequence ID" value="NZ_JAQSIP010000003.1"/>
</dbReference>
<gene>
    <name evidence="3" type="ORF">PSQ40_08390</name>
</gene>
<feature type="transmembrane region" description="Helical" evidence="1">
    <location>
        <begin position="61"/>
        <end position="83"/>
    </location>
</feature>
<dbReference type="EMBL" id="JAQSIP010000003">
    <property type="protein sequence ID" value="MDD0838588.1"/>
    <property type="molecule type" value="Genomic_DNA"/>
</dbReference>
<sequence length="104" mass="11430">MSDRALSVRPEGAPVPPHNTNRHWWLRATLLLLWAGISFGACFWARDLAQVALPGWGGSLGYWLASQGAVLVFIGIVVLYATVMNRHDRDDRDRPRPPGGAPDA</sequence>
<keyword evidence="4" id="KW-1185">Reference proteome</keyword>
<dbReference type="Proteomes" id="UP001528673">
    <property type="component" value="Unassembled WGS sequence"/>
</dbReference>
<evidence type="ECO:0000256" key="1">
    <source>
        <dbReference type="SAM" id="Phobius"/>
    </source>
</evidence>
<dbReference type="InterPro" id="IPR019886">
    <property type="entry name" value="Na_symporter_ssu"/>
</dbReference>
<keyword evidence="1" id="KW-0472">Membrane</keyword>
<reference evidence="3 4" key="1">
    <citation type="submission" date="2023-02" db="EMBL/GenBank/DDBJ databases">
        <title>Bacterial whole genomic sequence of Curvibacter sp. HBC61.</title>
        <authorList>
            <person name="Le V."/>
            <person name="Ko S.-R."/>
            <person name="Ahn C.-Y."/>
            <person name="Oh H.-M."/>
        </authorList>
    </citation>
    <scope>NUCLEOTIDE SEQUENCE [LARGE SCALE GENOMIC DNA]</scope>
    <source>
        <strain evidence="3 4">HBC61</strain>
    </source>
</reference>
<comment type="caution">
    <text evidence="3">The sequence shown here is derived from an EMBL/GenBank/DDBJ whole genome shotgun (WGS) entry which is preliminary data.</text>
</comment>